<evidence type="ECO:0000256" key="2">
    <source>
        <dbReference type="ARBA" id="ARBA00022898"/>
    </source>
</evidence>
<dbReference type="InterPro" id="IPR015422">
    <property type="entry name" value="PyrdxlP-dep_Trfase_small"/>
</dbReference>
<dbReference type="SMART" id="SM00345">
    <property type="entry name" value="HTH_GNTR"/>
    <property type="match status" value="1"/>
</dbReference>
<dbReference type="GO" id="GO:0003677">
    <property type="term" value="F:DNA binding"/>
    <property type="evidence" value="ECO:0007669"/>
    <property type="project" value="UniProtKB-KW"/>
</dbReference>
<evidence type="ECO:0000256" key="3">
    <source>
        <dbReference type="ARBA" id="ARBA00023015"/>
    </source>
</evidence>
<dbReference type="Pfam" id="PF00392">
    <property type="entry name" value="GntR"/>
    <property type="match status" value="1"/>
</dbReference>
<dbReference type="InterPro" id="IPR036388">
    <property type="entry name" value="WH-like_DNA-bd_sf"/>
</dbReference>
<dbReference type="AlphaFoldDB" id="A0A1G9MSB4"/>
<evidence type="ECO:0000313" key="7">
    <source>
        <dbReference type="EMBL" id="SDL76545.1"/>
    </source>
</evidence>
<evidence type="ECO:0000256" key="4">
    <source>
        <dbReference type="ARBA" id="ARBA00023125"/>
    </source>
</evidence>
<dbReference type="CDD" id="cd00609">
    <property type="entry name" value="AAT_like"/>
    <property type="match status" value="1"/>
</dbReference>
<dbReference type="PANTHER" id="PTHR46577">
    <property type="entry name" value="HTH-TYPE TRANSCRIPTIONAL REGULATORY PROTEIN GABR"/>
    <property type="match status" value="1"/>
</dbReference>
<keyword evidence="2" id="KW-0663">Pyridoxal phosphate</keyword>
<dbReference type="Gene3D" id="3.90.1150.10">
    <property type="entry name" value="Aspartate Aminotransferase, domain 1"/>
    <property type="match status" value="1"/>
</dbReference>
<accession>A0A1G9MSB4</accession>
<dbReference type="SUPFAM" id="SSF53383">
    <property type="entry name" value="PLP-dependent transferases"/>
    <property type="match status" value="1"/>
</dbReference>
<dbReference type="EMBL" id="FNGY01000002">
    <property type="protein sequence ID" value="SDL76545.1"/>
    <property type="molecule type" value="Genomic_DNA"/>
</dbReference>
<reference evidence="8" key="1">
    <citation type="submission" date="2016-10" db="EMBL/GenBank/DDBJ databases">
        <authorList>
            <person name="Varghese N."/>
            <person name="Submissions S."/>
        </authorList>
    </citation>
    <scope>NUCLEOTIDE SEQUENCE [LARGE SCALE GENOMIC DNA]</scope>
    <source>
        <strain evidence="8">DSM 19110</strain>
    </source>
</reference>
<evidence type="ECO:0000259" key="6">
    <source>
        <dbReference type="PROSITE" id="PS50949"/>
    </source>
</evidence>
<keyword evidence="7" id="KW-0808">Transferase</keyword>
<feature type="domain" description="HTH gntR-type" evidence="6">
    <location>
        <begin position="7"/>
        <end position="75"/>
    </location>
</feature>
<dbReference type="InterPro" id="IPR051446">
    <property type="entry name" value="HTH_trans_reg/aminotransferase"/>
</dbReference>
<comment type="similarity">
    <text evidence="1">In the C-terminal section; belongs to the class-I pyridoxal-phosphate-dependent aminotransferase family.</text>
</comment>
<dbReference type="Proteomes" id="UP000183200">
    <property type="component" value="Unassembled WGS sequence"/>
</dbReference>
<dbReference type="InterPro" id="IPR015424">
    <property type="entry name" value="PyrdxlP-dep_Trfase"/>
</dbReference>
<dbReference type="SUPFAM" id="SSF46785">
    <property type="entry name" value="Winged helix' DNA-binding domain"/>
    <property type="match status" value="1"/>
</dbReference>
<dbReference type="GO" id="GO:0008483">
    <property type="term" value="F:transaminase activity"/>
    <property type="evidence" value="ECO:0007669"/>
    <property type="project" value="UniProtKB-KW"/>
</dbReference>
<dbReference type="GO" id="GO:0030170">
    <property type="term" value="F:pyridoxal phosphate binding"/>
    <property type="evidence" value="ECO:0007669"/>
    <property type="project" value="InterPro"/>
</dbReference>
<dbReference type="Gene3D" id="3.40.640.10">
    <property type="entry name" value="Type I PLP-dependent aspartate aminotransferase-like (Major domain)"/>
    <property type="match status" value="1"/>
</dbReference>
<keyword evidence="3" id="KW-0805">Transcription regulation</keyword>
<dbReference type="PROSITE" id="PS50949">
    <property type="entry name" value="HTH_GNTR"/>
    <property type="match status" value="1"/>
</dbReference>
<evidence type="ECO:0000256" key="1">
    <source>
        <dbReference type="ARBA" id="ARBA00005384"/>
    </source>
</evidence>
<name>A0A1G9MSB4_9SPHI</name>
<evidence type="ECO:0000313" key="8">
    <source>
        <dbReference type="Proteomes" id="UP000183200"/>
    </source>
</evidence>
<proteinExistence type="inferred from homology"/>
<dbReference type="STRING" id="430522.BFS30_16490"/>
<keyword evidence="7" id="KW-0032">Aminotransferase</keyword>
<dbReference type="RefSeq" id="WP_074605018.1">
    <property type="nucleotide sequence ID" value="NZ_FNGY01000002.1"/>
</dbReference>
<dbReference type="Pfam" id="PF00155">
    <property type="entry name" value="Aminotran_1_2"/>
    <property type="match status" value="1"/>
</dbReference>
<dbReference type="PANTHER" id="PTHR46577:SF2">
    <property type="entry name" value="TRANSCRIPTIONAL REGULATORY PROTEIN"/>
    <property type="match status" value="1"/>
</dbReference>
<protein>
    <submittedName>
        <fullName evidence="7">DNA-binding transcriptional regulator, MocR family, contains an aminotransferase domain</fullName>
    </submittedName>
</protein>
<organism evidence="7 8">
    <name type="scientific">Pedobacter steynii</name>
    <dbReference type="NCBI Taxonomy" id="430522"/>
    <lineage>
        <taxon>Bacteria</taxon>
        <taxon>Pseudomonadati</taxon>
        <taxon>Bacteroidota</taxon>
        <taxon>Sphingobacteriia</taxon>
        <taxon>Sphingobacteriales</taxon>
        <taxon>Sphingobacteriaceae</taxon>
        <taxon>Pedobacter</taxon>
    </lineage>
</organism>
<keyword evidence="8" id="KW-1185">Reference proteome</keyword>
<gene>
    <name evidence="7" type="ORF">SAMN05421820_10293</name>
</gene>
<dbReference type="CDD" id="cd07377">
    <property type="entry name" value="WHTH_GntR"/>
    <property type="match status" value="1"/>
</dbReference>
<dbReference type="InterPro" id="IPR036390">
    <property type="entry name" value="WH_DNA-bd_sf"/>
</dbReference>
<dbReference type="Gene3D" id="1.10.10.10">
    <property type="entry name" value="Winged helix-like DNA-binding domain superfamily/Winged helix DNA-binding domain"/>
    <property type="match status" value="1"/>
</dbReference>
<dbReference type="InterPro" id="IPR004839">
    <property type="entry name" value="Aminotransferase_I/II_large"/>
</dbReference>
<sequence>MNIQSKPFLYLQIADRLEKQIIDEVLKAGDKLPSVRMLCREHGLSMSTVTQAYYELESRSLIETRPRSGYYVCIPPVKRLAIPETSSPSAINGLLTPDDLVSQVYMDREDPKNTLFSLGMPHDDFLPIAKLNKGLIQAMRGLPASGTSYEPTQGNEDLRREIAKWSFGWGADFSEKDLITTAGCINAISYALMAVSNPGDTIAIESPAYFGILQLAKSLGLNVLELPTNAITGIEIEALKKALASNKIKVCLFVSNFNNPCGSSMPDEHKKEAVRLLEHYHVPLIEDDIHGDLYFSNNRPTTCKTYDESGLVLYCNSISKTLAPGYRVGWIAPGKFKDQVLKLKRYHALSSAPLTSEVVSIFLKNGRYENHLRKLRQSLYHNSRKYIGAIADYFPEGTRVSQPQGGYFLWVELDKAVNTVDLYQQAMKQHISIAPGRMFTLQAQFDHCMRLSFGLPWTSSLEKKLQQLGKLATNIQGASSSSL</sequence>
<keyword evidence="5" id="KW-0804">Transcription</keyword>
<evidence type="ECO:0000256" key="5">
    <source>
        <dbReference type="ARBA" id="ARBA00023163"/>
    </source>
</evidence>
<keyword evidence="4 7" id="KW-0238">DNA-binding</keyword>
<dbReference type="InterPro" id="IPR000524">
    <property type="entry name" value="Tscrpt_reg_HTH_GntR"/>
</dbReference>
<dbReference type="GO" id="GO:0003700">
    <property type="term" value="F:DNA-binding transcription factor activity"/>
    <property type="evidence" value="ECO:0007669"/>
    <property type="project" value="InterPro"/>
</dbReference>
<dbReference type="InterPro" id="IPR015421">
    <property type="entry name" value="PyrdxlP-dep_Trfase_major"/>
</dbReference>